<dbReference type="Proteomes" id="UP000078397">
    <property type="component" value="Unassembled WGS sequence"/>
</dbReference>
<evidence type="ECO:0000313" key="2">
    <source>
        <dbReference type="EMBL" id="OAQ67034.1"/>
    </source>
</evidence>
<evidence type="ECO:0000313" key="3">
    <source>
        <dbReference type="Proteomes" id="UP000078397"/>
    </source>
</evidence>
<dbReference type="GeneID" id="28851193"/>
<dbReference type="EMBL" id="LSBJ02000004">
    <property type="protein sequence ID" value="OAQ67034.1"/>
    <property type="molecule type" value="Genomic_DNA"/>
</dbReference>
<gene>
    <name evidence="2" type="ORF">VFPPC_08501</name>
</gene>
<feature type="compositionally biased region" description="Polar residues" evidence="1">
    <location>
        <begin position="215"/>
        <end position="230"/>
    </location>
</feature>
<feature type="region of interest" description="Disordered" evidence="1">
    <location>
        <begin position="198"/>
        <end position="230"/>
    </location>
</feature>
<protein>
    <submittedName>
        <fullName evidence="2">Uncharacterized protein</fullName>
    </submittedName>
</protein>
<accession>A0A179FN84</accession>
<organism evidence="2 3">
    <name type="scientific">Pochonia chlamydosporia 170</name>
    <dbReference type="NCBI Taxonomy" id="1380566"/>
    <lineage>
        <taxon>Eukaryota</taxon>
        <taxon>Fungi</taxon>
        <taxon>Dikarya</taxon>
        <taxon>Ascomycota</taxon>
        <taxon>Pezizomycotina</taxon>
        <taxon>Sordariomycetes</taxon>
        <taxon>Hypocreomycetidae</taxon>
        <taxon>Hypocreales</taxon>
        <taxon>Clavicipitaceae</taxon>
        <taxon>Pochonia</taxon>
    </lineage>
</organism>
<sequence>MKLLEFRTFAGSMAYQPCCKDIDLMGVFKALRPLEPGGDHLFKVARAWSCIVQSIDGLPKDLRWVLATIYNFSNDMMSSVLSEDTMWTMRPWLMYWYDVADALLELFNIPASAPIPDWFLRPSADTIEEVLMPEAEAELTLCRTNSLTSDGNQTVLHHSVPSPDSNRVDIAELVDSSSYHQPGINAWIDAQPNWAIEEQDFDPTPGGFISRKRNSQSPQRVSSPASDISPFQLNPEAIEFDPNPYLSTSPASVSSKVSSNWSRASTPSISDTVTLYEDEVEEAGSSGDLRSLLDFTGVDNFASERIDEFGL</sequence>
<evidence type="ECO:0000256" key="1">
    <source>
        <dbReference type="SAM" id="MobiDB-lite"/>
    </source>
</evidence>
<dbReference type="AlphaFoldDB" id="A0A179FN84"/>
<dbReference type="RefSeq" id="XP_018144121.1">
    <property type="nucleotide sequence ID" value="XM_018287199.1"/>
</dbReference>
<proteinExistence type="predicted"/>
<keyword evidence="3" id="KW-1185">Reference proteome</keyword>
<comment type="caution">
    <text evidence="2">The sequence shown here is derived from an EMBL/GenBank/DDBJ whole genome shotgun (WGS) entry which is preliminary data.</text>
</comment>
<dbReference type="KEGG" id="pchm:VFPPC_08501"/>
<dbReference type="OrthoDB" id="4864073at2759"/>
<reference evidence="2 3" key="1">
    <citation type="journal article" date="2016" name="PLoS Pathog.">
        <title>Biosynthesis of antibiotic leucinostatins in bio-control fungus Purpureocillium lilacinum and their inhibition on phytophthora revealed by genome mining.</title>
        <authorList>
            <person name="Wang G."/>
            <person name="Liu Z."/>
            <person name="Lin R."/>
            <person name="Li E."/>
            <person name="Mao Z."/>
            <person name="Ling J."/>
            <person name="Yang Y."/>
            <person name="Yin W.B."/>
            <person name="Xie B."/>
        </authorList>
    </citation>
    <scope>NUCLEOTIDE SEQUENCE [LARGE SCALE GENOMIC DNA]</scope>
    <source>
        <strain evidence="2">170</strain>
    </source>
</reference>
<name>A0A179FN84_METCM</name>